<sequence>MYPRPNLIPDPRYVVSASHPHLTSLLKGQLGNLTEPSDTGVPGVSVPRLTAATLRPSFPLLADTLPTYYSGLWCGAPLSLKDPTLPLFPLFPHYLPSYGFSVDSASVPSSVESSSTTAASTADGSVQNLTSNQASALISRISES</sequence>
<evidence type="ECO:0000313" key="1">
    <source>
        <dbReference type="EMBL" id="GIY07507.1"/>
    </source>
</evidence>
<accession>A0AAV4QDV7</accession>
<dbReference type="AlphaFoldDB" id="A0AAV4QDV7"/>
<dbReference type="EMBL" id="BPLQ01004355">
    <property type="protein sequence ID" value="GIY07507.1"/>
    <property type="molecule type" value="Genomic_DNA"/>
</dbReference>
<gene>
    <name evidence="1" type="primary">GFI1B_3</name>
    <name evidence="1" type="ORF">CDAR_386351</name>
</gene>
<name>A0AAV4QDV7_9ARAC</name>
<dbReference type="Proteomes" id="UP001054837">
    <property type="component" value="Unassembled WGS sequence"/>
</dbReference>
<keyword evidence="2" id="KW-1185">Reference proteome</keyword>
<reference evidence="1 2" key="1">
    <citation type="submission" date="2021-06" db="EMBL/GenBank/DDBJ databases">
        <title>Caerostris darwini draft genome.</title>
        <authorList>
            <person name="Kono N."/>
            <person name="Arakawa K."/>
        </authorList>
    </citation>
    <scope>NUCLEOTIDE SEQUENCE [LARGE SCALE GENOMIC DNA]</scope>
</reference>
<proteinExistence type="predicted"/>
<evidence type="ECO:0000313" key="2">
    <source>
        <dbReference type="Proteomes" id="UP001054837"/>
    </source>
</evidence>
<organism evidence="1 2">
    <name type="scientific">Caerostris darwini</name>
    <dbReference type="NCBI Taxonomy" id="1538125"/>
    <lineage>
        <taxon>Eukaryota</taxon>
        <taxon>Metazoa</taxon>
        <taxon>Ecdysozoa</taxon>
        <taxon>Arthropoda</taxon>
        <taxon>Chelicerata</taxon>
        <taxon>Arachnida</taxon>
        <taxon>Araneae</taxon>
        <taxon>Araneomorphae</taxon>
        <taxon>Entelegynae</taxon>
        <taxon>Araneoidea</taxon>
        <taxon>Araneidae</taxon>
        <taxon>Caerostris</taxon>
    </lineage>
</organism>
<protein>
    <submittedName>
        <fullName evidence="1">Zinc finger protein Gfi-1b</fullName>
    </submittedName>
</protein>
<comment type="caution">
    <text evidence="1">The sequence shown here is derived from an EMBL/GenBank/DDBJ whole genome shotgun (WGS) entry which is preliminary data.</text>
</comment>